<dbReference type="PANTHER" id="PTHR34584">
    <property type="entry name" value="NA(+)/H(+) ANTIPORTER SUBUNIT E1"/>
    <property type="match status" value="1"/>
</dbReference>
<dbReference type="Pfam" id="PF01899">
    <property type="entry name" value="MNHE"/>
    <property type="match status" value="1"/>
</dbReference>
<dbReference type="EMBL" id="JAHBCL010000007">
    <property type="protein sequence ID" value="MBS7526103.1"/>
    <property type="molecule type" value="Genomic_DNA"/>
</dbReference>
<keyword evidence="3" id="KW-0813">Transport</keyword>
<keyword evidence="5 8" id="KW-0812">Transmembrane</keyword>
<dbReference type="Proteomes" id="UP000746471">
    <property type="component" value="Unassembled WGS sequence"/>
</dbReference>
<evidence type="ECO:0000256" key="1">
    <source>
        <dbReference type="ARBA" id="ARBA00004651"/>
    </source>
</evidence>
<evidence type="ECO:0000256" key="2">
    <source>
        <dbReference type="ARBA" id="ARBA00006228"/>
    </source>
</evidence>
<evidence type="ECO:0000256" key="8">
    <source>
        <dbReference type="SAM" id="Phobius"/>
    </source>
</evidence>
<dbReference type="PANTHER" id="PTHR34584:SF1">
    <property type="entry name" value="NA(+)_H(+) ANTIPORTER SUBUNIT E1"/>
    <property type="match status" value="1"/>
</dbReference>
<organism evidence="9 10">
    <name type="scientific">Fusibacter paucivorans</name>
    <dbReference type="NCBI Taxonomy" id="76009"/>
    <lineage>
        <taxon>Bacteria</taxon>
        <taxon>Bacillati</taxon>
        <taxon>Bacillota</taxon>
        <taxon>Clostridia</taxon>
        <taxon>Eubacteriales</taxon>
        <taxon>Eubacteriales Family XII. Incertae Sedis</taxon>
        <taxon>Fusibacter</taxon>
    </lineage>
</organism>
<keyword evidence="7 8" id="KW-0472">Membrane</keyword>
<evidence type="ECO:0000256" key="7">
    <source>
        <dbReference type="ARBA" id="ARBA00023136"/>
    </source>
</evidence>
<feature type="transmembrane region" description="Helical" evidence="8">
    <location>
        <begin position="5"/>
        <end position="21"/>
    </location>
</feature>
<evidence type="ECO:0000256" key="3">
    <source>
        <dbReference type="ARBA" id="ARBA00022449"/>
    </source>
</evidence>
<dbReference type="PIRSF" id="PIRSF019239">
    <property type="entry name" value="MrpE"/>
    <property type="match status" value="1"/>
</dbReference>
<comment type="subcellular location">
    <subcellularLocation>
        <location evidence="1">Cell membrane</location>
        <topology evidence="1">Multi-pass membrane protein</topology>
    </subcellularLocation>
</comment>
<name>A0ABS5PLQ9_9FIRM</name>
<dbReference type="RefSeq" id="WP_213235887.1">
    <property type="nucleotide sequence ID" value="NZ_JAHBCL010000007.1"/>
</dbReference>
<accession>A0ABS5PLQ9</accession>
<keyword evidence="6 8" id="KW-1133">Transmembrane helix</keyword>
<reference evidence="9 10" key="1">
    <citation type="submission" date="2021-05" db="EMBL/GenBank/DDBJ databases">
        <title>Fusibacter ferrireducens sp. nov., an anaerobic, sulfur- and Fe-reducing bacterium isolated from the mangrove sediment.</title>
        <authorList>
            <person name="Qiu D."/>
        </authorList>
    </citation>
    <scope>NUCLEOTIDE SEQUENCE [LARGE SCALE GENOMIC DNA]</scope>
    <source>
        <strain evidence="9 10">DSM 12116</strain>
    </source>
</reference>
<feature type="transmembrane region" description="Helical" evidence="8">
    <location>
        <begin position="27"/>
        <end position="45"/>
    </location>
</feature>
<keyword evidence="4" id="KW-1003">Cell membrane</keyword>
<gene>
    <name evidence="9" type="ORF">KHM83_05405</name>
</gene>
<protein>
    <submittedName>
        <fullName evidence="9">Na+/H+ antiporter subunit E</fullName>
    </submittedName>
</protein>
<proteinExistence type="inferred from homology"/>
<feature type="transmembrane region" description="Helical" evidence="8">
    <location>
        <begin position="57"/>
        <end position="76"/>
    </location>
</feature>
<sequence length="159" mass="18403">MKKNLYTLQLTCILTAIWLILFEHFTWPLLLLGMAISFLAIRISERYFLGFTFYERYYFNLFNMALYMLFLVKEIYVAGIATLGKIITGDVHTDIINITTELPTDFQRSILANSITLTPGTVTLDVNDRQITVLWLDVKTKNQTLAGEIIKGKLERKLR</sequence>
<comment type="caution">
    <text evidence="9">The sequence shown here is derived from an EMBL/GenBank/DDBJ whole genome shotgun (WGS) entry which is preliminary data.</text>
</comment>
<dbReference type="InterPro" id="IPR002758">
    <property type="entry name" value="Cation_antiport_E"/>
</dbReference>
<evidence type="ECO:0000256" key="5">
    <source>
        <dbReference type="ARBA" id="ARBA00022692"/>
    </source>
</evidence>
<evidence type="ECO:0000256" key="4">
    <source>
        <dbReference type="ARBA" id="ARBA00022475"/>
    </source>
</evidence>
<evidence type="ECO:0000256" key="6">
    <source>
        <dbReference type="ARBA" id="ARBA00022989"/>
    </source>
</evidence>
<evidence type="ECO:0000313" key="10">
    <source>
        <dbReference type="Proteomes" id="UP000746471"/>
    </source>
</evidence>
<keyword evidence="3" id="KW-0050">Antiport</keyword>
<comment type="similarity">
    <text evidence="2">Belongs to the CPA3 antiporters (TC 2.A.63) subunit E family.</text>
</comment>
<evidence type="ECO:0000313" key="9">
    <source>
        <dbReference type="EMBL" id="MBS7526103.1"/>
    </source>
</evidence>
<keyword evidence="10" id="KW-1185">Reference proteome</keyword>